<dbReference type="InterPro" id="IPR004752">
    <property type="entry name" value="AmpG_permease/AT-1"/>
</dbReference>
<dbReference type="RefSeq" id="WP_376944776.1">
    <property type="nucleotide sequence ID" value="NZ_CP183182.1"/>
</dbReference>
<evidence type="ECO:0000313" key="7">
    <source>
        <dbReference type="EMBL" id="MFC0709607.1"/>
    </source>
</evidence>
<feature type="transmembrane region" description="Helical" evidence="6">
    <location>
        <begin position="25"/>
        <end position="43"/>
    </location>
</feature>
<sequence>MEPSDYLVERDSPPLRERHSDYWRLLPRIGLLYLAFGILFGLIQGGLPPLLRTRGLDIGRLGWLFLLLLPFGMTFLWAPWVDRWRLPWLSHRSGWIVAMQGVAIAGVTLIAFGQQLPPILLLGIGLVVALAAATMDLALDALVTETTPSESRSLAGAIKVGALSIGAMTGGGVFLALFQSLGWRTIFLLIVLLLVIATVPLLSWRSERHEPSSNHQASLLAALRQPLMRRRLMLLSLVSCVLIGLFSLNRVMLVDLGLPLERVGWVVGTLSPLCSLGAAIVAPLLLRRFNLAPCLALFCLLGMASALLMFVGTWQASISLALVGAVSVNAGVSGLYVVICSIILGWASNLQAATDYAALYGISRLLSLVVLMTVMQGLSRIGWPLFYAIGLAGLPLVVILLARACKESGPPAASLDR</sequence>
<feature type="transmembrane region" description="Helical" evidence="6">
    <location>
        <begin position="320"/>
        <end position="344"/>
    </location>
</feature>
<keyword evidence="2" id="KW-0813">Transport</keyword>
<keyword evidence="5 6" id="KW-0472">Membrane</keyword>
<evidence type="ECO:0000313" key="8">
    <source>
        <dbReference type="Proteomes" id="UP001589891"/>
    </source>
</evidence>
<dbReference type="Proteomes" id="UP001589891">
    <property type="component" value="Unassembled WGS sequence"/>
</dbReference>
<comment type="caution">
    <text evidence="7">The sequence shown here is derived from an EMBL/GenBank/DDBJ whole genome shotgun (WGS) entry which is preliminary data.</text>
</comment>
<dbReference type="PANTHER" id="PTHR12778:SF10">
    <property type="entry name" value="MAJOR FACILITATOR SUPERFAMILY DOMAIN-CONTAINING PROTEIN 3"/>
    <property type="match status" value="1"/>
</dbReference>
<accession>A0ABV6SJ91</accession>
<reference evidence="7 8" key="1">
    <citation type="submission" date="2024-09" db="EMBL/GenBank/DDBJ databases">
        <authorList>
            <person name="Sun Q."/>
            <person name="Mori K."/>
        </authorList>
    </citation>
    <scope>NUCLEOTIDE SEQUENCE [LARGE SCALE GENOMIC DNA]</scope>
    <source>
        <strain evidence="7 8">NCAIM B.01794</strain>
    </source>
</reference>
<keyword evidence="8" id="KW-1185">Reference proteome</keyword>
<gene>
    <name evidence="7" type="ORF">ACFFGX_08385</name>
</gene>
<evidence type="ECO:0000256" key="5">
    <source>
        <dbReference type="ARBA" id="ARBA00023136"/>
    </source>
</evidence>
<feature type="transmembrane region" description="Helical" evidence="6">
    <location>
        <begin position="232"/>
        <end position="253"/>
    </location>
</feature>
<dbReference type="EMBL" id="JBHLSS010000046">
    <property type="protein sequence ID" value="MFC0709607.1"/>
    <property type="molecule type" value="Genomic_DNA"/>
</dbReference>
<feature type="transmembrane region" description="Helical" evidence="6">
    <location>
        <begin position="63"/>
        <end position="81"/>
    </location>
</feature>
<evidence type="ECO:0000256" key="2">
    <source>
        <dbReference type="ARBA" id="ARBA00022448"/>
    </source>
</evidence>
<feature type="transmembrane region" description="Helical" evidence="6">
    <location>
        <begin position="356"/>
        <end position="375"/>
    </location>
</feature>
<feature type="transmembrane region" description="Helical" evidence="6">
    <location>
        <begin position="160"/>
        <end position="179"/>
    </location>
</feature>
<feature type="transmembrane region" description="Helical" evidence="6">
    <location>
        <begin position="93"/>
        <end position="113"/>
    </location>
</feature>
<protein>
    <submittedName>
        <fullName evidence="7">MFS transporter</fullName>
    </submittedName>
</protein>
<dbReference type="Gene3D" id="1.20.1250.20">
    <property type="entry name" value="MFS general substrate transporter like domains"/>
    <property type="match status" value="1"/>
</dbReference>
<evidence type="ECO:0000256" key="4">
    <source>
        <dbReference type="ARBA" id="ARBA00022989"/>
    </source>
</evidence>
<evidence type="ECO:0000256" key="6">
    <source>
        <dbReference type="SAM" id="Phobius"/>
    </source>
</evidence>
<feature type="transmembrane region" description="Helical" evidence="6">
    <location>
        <begin position="119"/>
        <end position="139"/>
    </location>
</feature>
<dbReference type="Pfam" id="PF07690">
    <property type="entry name" value="MFS_1"/>
    <property type="match status" value="1"/>
</dbReference>
<keyword evidence="4 6" id="KW-1133">Transmembrane helix</keyword>
<feature type="transmembrane region" description="Helical" evidence="6">
    <location>
        <begin position="185"/>
        <end position="204"/>
    </location>
</feature>
<keyword evidence="3 6" id="KW-0812">Transmembrane</keyword>
<proteinExistence type="predicted"/>
<feature type="transmembrane region" description="Helical" evidence="6">
    <location>
        <begin position="293"/>
        <end position="314"/>
    </location>
</feature>
<dbReference type="PANTHER" id="PTHR12778">
    <property type="entry name" value="SOLUTE CARRIER FAMILY 33 ACETYL-COA TRANSPORTER -RELATED"/>
    <property type="match status" value="1"/>
</dbReference>
<organism evidence="7 8">
    <name type="scientific">Azorhizophilus paspali</name>
    <name type="common">Azotobacter paspali</name>
    <dbReference type="NCBI Taxonomy" id="69963"/>
    <lineage>
        <taxon>Bacteria</taxon>
        <taxon>Pseudomonadati</taxon>
        <taxon>Pseudomonadota</taxon>
        <taxon>Gammaproteobacteria</taxon>
        <taxon>Pseudomonadales</taxon>
        <taxon>Pseudomonadaceae</taxon>
        <taxon>Azorhizophilus</taxon>
    </lineage>
</organism>
<feature type="transmembrane region" description="Helical" evidence="6">
    <location>
        <begin position="381"/>
        <end position="402"/>
    </location>
</feature>
<dbReference type="InterPro" id="IPR011701">
    <property type="entry name" value="MFS"/>
</dbReference>
<dbReference type="SUPFAM" id="SSF103473">
    <property type="entry name" value="MFS general substrate transporter"/>
    <property type="match status" value="1"/>
</dbReference>
<dbReference type="InterPro" id="IPR036259">
    <property type="entry name" value="MFS_trans_sf"/>
</dbReference>
<evidence type="ECO:0000256" key="1">
    <source>
        <dbReference type="ARBA" id="ARBA00004141"/>
    </source>
</evidence>
<name>A0ABV6SJ91_AZOPA</name>
<evidence type="ECO:0000256" key="3">
    <source>
        <dbReference type="ARBA" id="ARBA00022692"/>
    </source>
</evidence>
<feature type="transmembrane region" description="Helical" evidence="6">
    <location>
        <begin position="265"/>
        <end position="286"/>
    </location>
</feature>
<comment type="subcellular location">
    <subcellularLocation>
        <location evidence="1">Membrane</location>
        <topology evidence="1">Multi-pass membrane protein</topology>
    </subcellularLocation>
</comment>